<dbReference type="Pfam" id="PF00703">
    <property type="entry name" value="Glyco_hydro_2"/>
    <property type="match status" value="1"/>
</dbReference>
<dbReference type="GO" id="GO:0005990">
    <property type="term" value="P:lactose catabolic process"/>
    <property type="evidence" value="ECO:0007669"/>
    <property type="project" value="TreeGrafter"/>
</dbReference>
<dbReference type="Pfam" id="PF02837">
    <property type="entry name" value="Glyco_hydro_2_N"/>
    <property type="match status" value="1"/>
</dbReference>
<evidence type="ECO:0000259" key="11">
    <source>
        <dbReference type="SMART" id="SM00560"/>
    </source>
</evidence>
<dbReference type="InterPro" id="IPR004199">
    <property type="entry name" value="B-gal_small/dom_5"/>
</dbReference>
<evidence type="ECO:0000256" key="10">
    <source>
        <dbReference type="SAM" id="SignalP"/>
    </source>
</evidence>
<comment type="similarity">
    <text evidence="2">Belongs to the glycosyl hydrolase 2 family.</text>
</comment>
<protein>
    <recommendedName>
        <fullName evidence="3">beta-galactosidase</fullName>
        <ecNumber evidence="3">3.2.1.23</ecNumber>
    </recommendedName>
    <alternativeName>
        <fullName evidence="8">Lactase</fullName>
    </alternativeName>
</protein>
<feature type="domain" description="Beta galactosidase small chain/" evidence="12">
    <location>
        <begin position="997"/>
        <end position="1273"/>
    </location>
</feature>
<dbReference type="Gene3D" id="2.60.40.10">
    <property type="entry name" value="Immunoglobulins"/>
    <property type="match status" value="2"/>
</dbReference>
<dbReference type="SUPFAM" id="SSF49785">
    <property type="entry name" value="Galactose-binding domain-like"/>
    <property type="match status" value="1"/>
</dbReference>
<dbReference type="Pfam" id="PF13385">
    <property type="entry name" value="Laminin_G_3"/>
    <property type="match status" value="1"/>
</dbReference>
<dbReference type="Pfam" id="PF02929">
    <property type="entry name" value="Bgal_small_N"/>
    <property type="match status" value="1"/>
</dbReference>
<evidence type="ECO:0000256" key="1">
    <source>
        <dbReference type="ARBA" id="ARBA00001412"/>
    </source>
</evidence>
<feature type="region of interest" description="Disordered" evidence="9">
    <location>
        <begin position="393"/>
        <end position="413"/>
    </location>
</feature>
<dbReference type="SUPFAM" id="SSF74650">
    <property type="entry name" value="Galactose mutarotase-like"/>
    <property type="match status" value="1"/>
</dbReference>
<feature type="chain" id="PRO_5011781609" description="beta-galactosidase" evidence="10">
    <location>
        <begin position="33"/>
        <end position="1277"/>
    </location>
</feature>
<sequence length="1277" mass="142499">MSARRGLRPAGWLASATAMAVMVVLAPATAQARQSDGPTDPATVESYLEDPSRVGENQQPHHAYLRPYDNAEQALRAARQDTAAKQDRPTRWTKSLDGQWRFRYTDHYRELPEGWQRGSRTRQWDDISVPGVWQQQGYGHPVYRNVSSEVSPYDPPKVPDDVNPTGAYVREFHLPKDWDGRRQLLRFEGATSGNFVWINGNYVGYDQGGYTPAEYDISQYLHPGKNTIAVRVHRWSAGSYLENMDFWHFSGIFRSVRLYSVPRTHMSDVTVRTDLDDSYTDATLGIGVDLSSVRGGTTGRHRVRAELYGPGGDRVAGLDGTAKVEGGSSRIDLSRKIEDPELWSDENPALYTVVLRLLGPDGEVVQTTQQPVGFREVTTKDRQILLNGKPVNLRGVNRHEHDPETGRTVSRERQRQDVALMRRNNINAVRTSHYPNDPYWYRLADRNGLLLADEVDTETHYRENCSAAPEQDCLADRPAWQAAFADRFDAMMERDKNHPSVIIWDTGNEAGLGKAHYDMAEHARTVDPTRLLYHQANNHGGDAPYADVAGPRYPSPGALKEIARTETKPVVMGEWLHAMGNSLGHYEDMWKTIRSEPALQGGFVWDWVDQGLSRQRRMLPDSSGNDIPVHVNGNPSLVEGVTGKALQLSGMDDWAQAYRDPKLGITGEEVTLDVRVKPLSWDGSNTFLAKGDKQWALQMPDRDHIEFFVYGEGGWHTARVEIPDDWWGNWHRITGTYDGSQVRLFLDGEQVAAEAYDGTIAHNTMYTVTVGRNQEKHRDSFAGRTAHAVVDNARVYDSALAPGDISSGADPAQRAVLALNFDEQRRAGEYETYGSSQFVVNGLVNADRTPQPELKQLAYSHAPIRFDTVDGATEAADGRFVVRNLNHTLSTDAYDLRWKLMSNGRELAAGPVNVTVGPGESRQVDLDLPSAGETERFLVLTAKLREASRSIPAGHTIATEQLAAGGEQAPAAPGSDDRKRNRSTESLSVQRAAEDVQVRGAGFRYTFDRDQGTLSSLSTDGTERLLGGPELDVFRPPTGNEWSNWSGVNPEAQFRELGLDRLETEVRSVRVSRSDSGKAKVVVRTRSSAPDVSGDGFDSRWTYRIDSAGGIELQHRVEAYGERMRSLPWLPKVGMSLRVPESFGDMTWYGRGPGESYPDRKDSQHIGRWSSTVDEQWFDFLPPQDNGVKVDTEWVKLSGEHAGLSVSGDSLAVSADRYSNAERTDFAYQLREDPFITLHVSDAVTGLGDTPNPVRDEYRVRADRPHTYSVVLRPTGR</sequence>
<dbReference type="SMART" id="SM00560">
    <property type="entry name" value="LamGL"/>
    <property type="match status" value="1"/>
</dbReference>
<dbReference type="Pfam" id="PF02836">
    <property type="entry name" value="Glyco_hydro_2_C"/>
    <property type="match status" value="1"/>
</dbReference>
<keyword evidence="7" id="KW-0326">Glycosidase</keyword>
<evidence type="ECO:0000256" key="5">
    <source>
        <dbReference type="ARBA" id="ARBA00022801"/>
    </source>
</evidence>
<dbReference type="PRINTS" id="PR00132">
    <property type="entry name" value="GLHYDRLASE2"/>
</dbReference>
<keyword evidence="5" id="KW-0378">Hydrolase</keyword>
<dbReference type="InterPro" id="IPR014718">
    <property type="entry name" value="GH-type_carb-bd"/>
</dbReference>
<evidence type="ECO:0000256" key="7">
    <source>
        <dbReference type="ARBA" id="ARBA00023295"/>
    </source>
</evidence>
<dbReference type="AlphaFoldDB" id="A0A1G8VEU8"/>
<dbReference type="InterPro" id="IPR050347">
    <property type="entry name" value="Bact_Beta-galactosidase"/>
</dbReference>
<evidence type="ECO:0000256" key="2">
    <source>
        <dbReference type="ARBA" id="ARBA00007401"/>
    </source>
</evidence>
<dbReference type="Gene3D" id="2.70.98.10">
    <property type="match status" value="1"/>
</dbReference>
<dbReference type="InterPro" id="IPR011013">
    <property type="entry name" value="Gal_mutarotase_sf_dom"/>
</dbReference>
<dbReference type="GO" id="GO:0030246">
    <property type="term" value="F:carbohydrate binding"/>
    <property type="evidence" value="ECO:0007669"/>
    <property type="project" value="InterPro"/>
</dbReference>
<dbReference type="EMBL" id="FNFM01000001">
    <property type="protein sequence ID" value="SDJ64611.1"/>
    <property type="molecule type" value="Genomic_DNA"/>
</dbReference>
<feature type="signal peptide" evidence="10">
    <location>
        <begin position="1"/>
        <end position="32"/>
    </location>
</feature>
<comment type="catalytic activity">
    <reaction evidence="1">
        <text>Hydrolysis of terminal non-reducing beta-D-galactose residues in beta-D-galactosides.</text>
        <dbReference type="EC" id="3.2.1.23"/>
    </reaction>
</comment>
<evidence type="ECO:0000256" key="6">
    <source>
        <dbReference type="ARBA" id="ARBA00023157"/>
    </source>
</evidence>
<dbReference type="PANTHER" id="PTHR46323">
    <property type="entry name" value="BETA-GALACTOSIDASE"/>
    <property type="match status" value="1"/>
</dbReference>
<evidence type="ECO:0000259" key="12">
    <source>
        <dbReference type="SMART" id="SM01038"/>
    </source>
</evidence>
<dbReference type="InterPro" id="IPR006103">
    <property type="entry name" value="Glyco_hydro_2_cat"/>
</dbReference>
<dbReference type="GO" id="GO:0004565">
    <property type="term" value="F:beta-galactosidase activity"/>
    <property type="evidence" value="ECO:0007669"/>
    <property type="project" value="UniProtKB-EC"/>
</dbReference>
<dbReference type="Gene3D" id="2.60.120.260">
    <property type="entry name" value="Galactose-binding domain-like"/>
    <property type="match status" value="1"/>
</dbReference>
<reference evidence="14" key="1">
    <citation type="submission" date="2016-10" db="EMBL/GenBank/DDBJ databases">
        <authorList>
            <person name="Varghese N."/>
            <person name="Submissions S."/>
        </authorList>
    </citation>
    <scope>NUCLEOTIDE SEQUENCE [LARGE SCALE GENOMIC DNA]</scope>
    <source>
        <strain evidence="14">DSM 45460</strain>
    </source>
</reference>
<dbReference type="InterPro" id="IPR036156">
    <property type="entry name" value="Beta-gal/glucu_dom_sf"/>
</dbReference>
<evidence type="ECO:0000256" key="9">
    <source>
        <dbReference type="SAM" id="MobiDB-lite"/>
    </source>
</evidence>
<feature type="compositionally biased region" description="Low complexity" evidence="9">
    <location>
        <begin position="960"/>
        <end position="973"/>
    </location>
</feature>
<dbReference type="SUPFAM" id="SSF51445">
    <property type="entry name" value="(Trans)glycosidases"/>
    <property type="match status" value="1"/>
</dbReference>
<evidence type="ECO:0000256" key="3">
    <source>
        <dbReference type="ARBA" id="ARBA00012756"/>
    </source>
</evidence>
<accession>A0A1G8VEU8</accession>
<keyword evidence="6" id="KW-1015">Disulfide bond</keyword>
<dbReference type="InterPro" id="IPR006104">
    <property type="entry name" value="Glyco_hydro_2_N"/>
</dbReference>
<keyword evidence="14" id="KW-1185">Reference proteome</keyword>
<dbReference type="Pfam" id="PF16353">
    <property type="entry name" value="LacZ_4"/>
    <property type="match status" value="1"/>
</dbReference>
<dbReference type="InterPro" id="IPR008979">
    <property type="entry name" value="Galactose-bd-like_sf"/>
</dbReference>
<dbReference type="EC" id="3.2.1.23" evidence="3"/>
<dbReference type="InterPro" id="IPR006101">
    <property type="entry name" value="Glyco_hydro_2"/>
</dbReference>
<evidence type="ECO:0000256" key="4">
    <source>
        <dbReference type="ARBA" id="ARBA00022729"/>
    </source>
</evidence>
<dbReference type="InterPro" id="IPR017853">
    <property type="entry name" value="GH"/>
</dbReference>
<evidence type="ECO:0000313" key="13">
    <source>
        <dbReference type="EMBL" id="SDJ64611.1"/>
    </source>
</evidence>
<dbReference type="RefSeq" id="WP_092625942.1">
    <property type="nucleotide sequence ID" value="NZ_FNFM01000001.1"/>
</dbReference>
<dbReference type="Gene3D" id="3.20.20.80">
    <property type="entry name" value="Glycosidases"/>
    <property type="match status" value="1"/>
</dbReference>
<dbReference type="InterPro" id="IPR006558">
    <property type="entry name" value="LamG-like"/>
</dbReference>
<feature type="compositionally biased region" description="Basic and acidic residues" evidence="9">
    <location>
        <begin position="397"/>
        <end position="413"/>
    </location>
</feature>
<dbReference type="GO" id="GO:0009341">
    <property type="term" value="C:beta-galactosidase complex"/>
    <property type="evidence" value="ECO:0007669"/>
    <property type="project" value="InterPro"/>
</dbReference>
<feature type="domain" description="LamG-like jellyroll fold" evidence="11">
    <location>
        <begin position="668"/>
        <end position="803"/>
    </location>
</feature>
<name>A0A1G8VEU8_ACTMZ</name>
<dbReference type="InterPro" id="IPR013783">
    <property type="entry name" value="Ig-like_fold"/>
</dbReference>
<evidence type="ECO:0000313" key="14">
    <source>
        <dbReference type="Proteomes" id="UP000199213"/>
    </source>
</evidence>
<dbReference type="PANTHER" id="PTHR46323:SF2">
    <property type="entry name" value="BETA-GALACTOSIDASE"/>
    <property type="match status" value="1"/>
</dbReference>
<organism evidence="13 14">
    <name type="scientific">Actinopolyspora mzabensis</name>
    <dbReference type="NCBI Taxonomy" id="995066"/>
    <lineage>
        <taxon>Bacteria</taxon>
        <taxon>Bacillati</taxon>
        <taxon>Actinomycetota</taxon>
        <taxon>Actinomycetes</taxon>
        <taxon>Actinopolysporales</taxon>
        <taxon>Actinopolysporaceae</taxon>
        <taxon>Actinopolyspora</taxon>
    </lineage>
</organism>
<feature type="region of interest" description="Disordered" evidence="9">
    <location>
        <begin position="960"/>
        <end position="993"/>
    </location>
</feature>
<dbReference type="SUPFAM" id="SSF49303">
    <property type="entry name" value="beta-Galactosidase/glucuronidase domain"/>
    <property type="match status" value="2"/>
</dbReference>
<dbReference type="SUPFAM" id="SSF49899">
    <property type="entry name" value="Concanavalin A-like lectins/glucanases"/>
    <property type="match status" value="1"/>
</dbReference>
<keyword evidence="4 10" id="KW-0732">Signal</keyword>
<evidence type="ECO:0000256" key="8">
    <source>
        <dbReference type="ARBA" id="ARBA00032230"/>
    </source>
</evidence>
<dbReference type="Proteomes" id="UP000199213">
    <property type="component" value="Unassembled WGS sequence"/>
</dbReference>
<gene>
    <name evidence="13" type="ORF">SAMN04487820_10143</name>
</gene>
<dbReference type="InterPro" id="IPR032312">
    <property type="entry name" value="LacZ_4"/>
</dbReference>
<dbReference type="InterPro" id="IPR013320">
    <property type="entry name" value="ConA-like_dom_sf"/>
</dbReference>
<dbReference type="SMART" id="SM01038">
    <property type="entry name" value="Bgal_small_N"/>
    <property type="match status" value="1"/>
</dbReference>
<dbReference type="InterPro" id="IPR006102">
    <property type="entry name" value="Ig-like_GH2"/>
</dbReference>
<dbReference type="Gene3D" id="2.60.120.200">
    <property type="match status" value="1"/>
</dbReference>
<proteinExistence type="inferred from homology"/>
<dbReference type="OrthoDB" id="9762066at2"/>